<evidence type="ECO:0000259" key="2">
    <source>
        <dbReference type="Pfam" id="PF16661"/>
    </source>
</evidence>
<organism evidence="3 4">
    <name type="scientific">Daphnia magna</name>
    <dbReference type="NCBI Taxonomy" id="35525"/>
    <lineage>
        <taxon>Eukaryota</taxon>
        <taxon>Metazoa</taxon>
        <taxon>Ecdysozoa</taxon>
        <taxon>Arthropoda</taxon>
        <taxon>Crustacea</taxon>
        <taxon>Branchiopoda</taxon>
        <taxon>Diplostraca</taxon>
        <taxon>Cladocera</taxon>
        <taxon>Anomopoda</taxon>
        <taxon>Daphniidae</taxon>
        <taxon>Daphnia</taxon>
    </lineage>
</organism>
<keyword evidence="1" id="KW-0539">Nucleus</keyword>
<dbReference type="SUPFAM" id="SSF56281">
    <property type="entry name" value="Metallo-hydrolase/oxidoreductase"/>
    <property type="match status" value="1"/>
</dbReference>
<accession>A0ABR0B7S5</accession>
<dbReference type="EMBL" id="JAOYFB010000040">
    <property type="protein sequence ID" value="KAK4037738.1"/>
    <property type="molecule type" value="Genomic_DNA"/>
</dbReference>
<dbReference type="PANTHER" id="PTHR45922:SF1">
    <property type="entry name" value="CLEAVAGE AND POLYADENYLATION SPECIFICITY FACTOR SUBUNIT 2"/>
    <property type="match status" value="1"/>
</dbReference>
<comment type="caution">
    <text evidence="3">The sequence shown here is derived from an EMBL/GenBank/DDBJ whole genome shotgun (WGS) entry which is preliminary data.</text>
</comment>
<comment type="similarity">
    <text evidence="1">Belongs to the metallo-beta-lactamase superfamily. RNA-metabolizing metallo-beta-lactamase-like family. CPSF2/YSH1 subfamily.</text>
</comment>
<evidence type="ECO:0000313" key="4">
    <source>
        <dbReference type="Proteomes" id="UP001234178"/>
    </source>
</evidence>
<feature type="domain" description="Metallo-beta-lactamase" evidence="2">
    <location>
        <begin position="1"/>
        <end position="60"/>
    </location>
</feature>
<keyword evidence="1" id="KW-0694">RNA-binding</keyword>
<dbReference type="InterPro" id="IPR001279">
    <property type="entry name" value="Metallo-B-lactamas"/>
</dbReference>
<dbReference type="Pfam" id="PF16661">
    <property type="entry name" value="Lactamase_B_6"/>
    <property type="match status" value="1"/>
</dbReference>
<protein>
    <recommendedName>
        <fullName evidence="1">Cleavage and polyadenylation specificity factor subunit 2</fullName>
    </recommendedName>
    <alternativeName>
        <fullName evidence="1">Cleavage and polyadenylation specificity factor 100 kDa subunit</fullName>
    </alternativeName>
</protein>
<proteinExistence type="inferred from homology"/>
<gene>
    <name evidence="3" type="ORF">OUZ56_029767</name>
</gene>
<dbReference type="InterPro" id="IPR027075">
    <property type="entry name" value="CPSF2"/>
</dbReference>
<dbReference type="PANTHER" id="PTHR45922">
    <property type="entry name" value="CLEAVAGE AND POLYADENYLATION SPECIFICITY FACTOR SUBUNIT 2"/>
    <property type="match status" value="1"/>
</dbReference>
<reference evidence="3 4" key="1">
    <citation type="journal article" date="2023" name="Nucleic Acids Res.">
        <title>The hologenome of Daphnia magna reveals possible DNA methylation and microbiome-mediated evolution of the host genome.</title>
        <authorList>
            <person name="Chaturvedi A."/>
            <person name="Li X."/>
            <person name="Dhandapani V."/>
            <person name="Marshall H."/>
            <person name="Kissane S."/>
            <person name="Cuenca-Cambronero M."/>
            <person name="Asole G."/>
            <person name="Calvet F."/>
            <person name="Ruiz-Romero M."/>
            <person name="Marangio P."/>
            <person name="Guigo R."/>
            <person name="Rago D."/>
            <person name="Mirbahai L."/>
            <person name="Eastwood N."/>
            <person name="Colbourne J.K."/>
            <person name="Zhou J."/>
            <person name="Mallon E."/>
            <person name="Orsini L."/>
        </authorList>
    </citation>
    <scope>NUCLEOTIDE SEQUENCE [LARGE SCALE GENOMIC DNA]</scope>
    <source>
        <strain evidence="3">LRV0_1</strain>
    </source>
</reference>
<evidence type="ECO:0000256" key="1">
    <source>
        <dbReference type="RuleBase" id="RU365006"/>
    </source>
</evidence>
<dbReference type="InterPro" id="IPR036866">
    <property type="entry name" value="RibonucZ/Hydroxyglut_hydro"/>
</dbReference>
<dbReference type="Proteomes" id="UP001234178">
    <property type="component" value="Unassembled WGS sequence"/>
</dbReference>
<comment type="subcellular location">
    <subcellularLocation>
        <location evidence="1">Nucleus</location>
    </subcellularLocation>
</comment>
<keyword evidence="4" id="KW-1185">Reference proteome</keyword>
<sequence length="69" mass="7818">MFMYDWYQAMDNMEDFDLLPLDDVDNSFDKVAQLKYSQKVPLKGKGQGLIIPHNTMQSLGCPTDVEAGC</sequence>
<evidence type="ECO:0000313" key="3">
    <source>
        <dbReference type="EMBL" id="KAK4037738.1"/>
    </source>
</evidence>
<name>A0ABR0B7S5_9CRUS</name>
<dbReference type="Gene3D" id="3.60.15.10">
    <property type="entry name" value="Ribonuclease Z/Hydroxyacylglutathione hydrolase-like"/>
    <property type="match status" value="1"/>
</dbReference>
<keyword evidence="1" id="KW-0507">mRNA processing</keyword>